<protein>
    <recommendedName>
        <fullName evidence="7">Transthyretin-like family protein</fullName>
    </recommendedName>
</protein>
<keyword evidence="3" id="KW-0964">Secreted</keyword>
<evidence type="ECO:0000256" key="3">
    <source>
        <dbReference type="ARBA" id="ARBA00022525"/>
    </source>
</evidence>
<comment type="caution">
    <text evidence="5">The sequence shown here is derived from an EMBL/GenBank/DDBJ whole genome shotgun (WGS) entry which is preliminary data.</text>
</comment>
<dbReference type="InterPro" id="IPR001534">
    <property type="entry name" value="Transthyretin-like"/>
</dbReference>
<dbReference type="GO" id="GO:0009986">
    <property type="term" value="C:cell surface"/>
    <property type="evidence" value="ECO:0007669"/>
    <property type="project" value="InterPro"/>
</dbReference>
<sequence>MLKNAAQTMLLLFSATFLITAADKSIAVKGVLKCGDFPAIKILIRLFSLDPYGIDFIEQTHSDDNGTFNISGKSELLTQWRPLLSVHHDCDDVKKPGRRKINFLLPNHYLTDGAKAKTVYDLGVWNLETVMMHDEERVEKITRRRRRRTGEIQIAENRVRNTTASALDRYEEPDERVDPW</sequence>
<accession>A0AA36GWJ0</accession>
<dbReference type="PANTHER" id="PTHR21700">
    <property type="entry name" value="TRANSTHYRETIN-LIKE FAMILY PROTEIN-RELATED"/>
    <property type="match status" value="1"/>
</dbReference>
<evidence type="ECO:0008006" key="7">
    <source>
        <dbReference type="Google" id="ProtNLM"/>
    </source>
</evidence>
<dbReference type="EMBL" id="CATQJL010000223">
    <property type="protein sequence ID" value="CAJ0599665.1"/>
    <property type="molecule type" value="Genomic_DNA"/>
</dbReference>
<reference evidence="5" key="1">
    <citation type="submission" date="2023-07" db="EMBL/GenBank/DDBJ databases">
        <authorList>
            <consortium name="CYATHOMIX"/>
        </authorList>
    </citation>
    <scope>NUCLEOTIDE SEQUENCE</scope>
    <source>
        <strain evidence="5">N/A</strain>
    </source>
</reference>
<evidence type="ECO:0000256" key="1">
    <source>
        <dbReference type="ARBA" id="ARBA00004613"/>
    </source>
</evidence>
<dbReference type="Pfam" id="PF01060">
    <property type="entry name" value="TTR-52"/>
    <property type="match status" value="1"/>
</dbReference>
<dbReference type="Proteomes" id="UP001176961">
    <property type="component" value="Unassembled WGS sequence"/>
</dbReference>
<evidence type="ECO:0000313" key="5">
    <source>
        <dbReference type="EMBL" id="CAJ0599665.1"/>
    </source>
</evidence>
<evidence type="ECO:0000256" key="4">
    <source>
        <dbReference type="ARBA" id="ARBA00022729"/>
    </source>
</evidence>
<dbReference type="GO" id="GO:0005576">
    <property type="term" value="C:extracellular region"/>
    <property type="evidence" value="ECO:0007669"/>
    <property type="project" value="UniProtKB-SubCell"/>
</dbReference>
<keyword evidence="4" id="KW-0732">Signal</keyword>
<comment type="similarity">
    <text evidence="2">Belongs to the nematode transthyretin-like family.</text>
</comment>
<dbReference type="AlphaFoldDB" id="A0AA36GWJ0"/>
<dbReference type="Gene3D" id="2.60.40.3330">
    <property type="match status" value="1"/>
</dbReference>
<evidence type="ECO:0000256" key="2">
    <source>
        <dbReference type="ARBA" id="ARBA00010112"/>
    </source>
</evidence>
<organism evidence="5 6">
    <name type="scientific">Cylicocyclus nassatus</name>
    <name type="common">Nematode worm</name>
    <dbReference type="NCBI Taxonomy" id="53992"/>
    <lineage>
        <taxon>Eukaryota</taxon>
        <taxon>Metazoa</taxon>
        <taxon>Ecdysozoa</taxon>
        <taxon>Nematoda</taxon>
        <taxon>Chromadorea</taxon>
        <taxon>Rhabditida</taxon>
        <taxon>Rhabditina</taxon>
        <taxon>Rhabditomorpha</taxon>
        <taxon>Strongyloidea</taxon>
        <taxon>Strongylidae</taxon>
        <taxon>Cylicocyclus</taxon>
    </lineage>
</organism>
<evidence type="ECO:0000313" key="6">
    <source>
        <dbReference type="Proteomes" id="UP001176961"/>
    </source>
</evidence>
<keyword evidence="6" id="KW-1185">Reference proteome</keyword>
<gene>
    <name evidence="5" type="ORF">CYNAS_LOCUS11648</name>
</gene>
<proteinExistence type="inferred from homology"/>
<dbReference type="InterPro" id="IPR038479">
    <property type="entry name" value="Transthyretin-like_sf"/>
</dbReference>
<comment type="subcellular location">
    <subcellularLocation>
        <location evidence="1">Secreted</location>
    </subcellularLocation>
</comment>
<name>A0AA36GWJ0_CYLNA</name>
<dbReference type="PANTHER" id="PTHR21700:SF32">
    <property type="entry name" value="TRANSTHYRETIN-LIKE FAMILY PROTEIN"/>
    <property type="match status" value="1"/>
</dbReference>